<accession>F0Y0L4</accession>
<name>F0Y0L4_AURAN</name>
<keyword evidence="3" id="KW-1185">Reference proteome</keyword>
<organism evidence="3">
    <name type="scientific">Aureococcus anophagefferens</name>
    <name type="common">Harmful bloom alga</name>
    <dbReference type="NCBI Taxonomy" id="44056"/>
    <lineage>
        <taxon>Eukaryota</taxon>
        <taxon>Sar</taxon>
        <taxon>Stramenopiles</taxon>
        <taxon>Ochrophyta</taxon>
        <taxon>Pelagophyceae</taxon>
        <taxon>Pelagomonadales</taxon>
        <taxon>Pelagomonadaceae</taxon>
        <taxon>Aureococcus</taxon>
    </lineage>
</organism>
<protein>
    <submittedName>
        <fullName evidence="2">Uncharacterized protein</fullName>
    </submittedName>
</protein>
<dbReference type="EMBL" id="GL833122">
    <property type="protein sequence ID" value="EGB11244.1"/>
    <property type="molecule type" value="Genomic_DNA"/>
</dbReference>
<reference evidence="2 3" key="1">
    <citation type="journal article" date="2011" name="Proc. Natl. Acad. Sci. U.S.A.">
        <title>Niche of harmful alga Aureococcus anophagefferens revealed through ecogenomics.</title>
        <authorList>
            <person name="Gobler C.J."/>
            <person name="Berry D.L."/>
            <person name="Dyhrman S.T."/>
            <person name="Wilhelm S.W."/>
            <person name="Salamov A."/>
            <person name="Lobanov A.V."/>
            <person name="Zhang Y."/>
            <person name="Collier J.L."/>
            <person name="Wurch L.L."/>
            <person name="Kustka A.B."/>
            <person name="Dill B.D."/>
            <person name="Shah M."/>
            <person name="VerBerkmoes N.C."/>
            <person name="Kuo A."/>
            <person name="Terry A."/>
            <person name="Pangilinan J."/>
            <person name="Lindquist E.A."/>
            <person name="Lucas S."/>
            <person name="Paulsen I.T."/>
            <person name="Hattenrath-Lehmann T.K."/>
            <person name="Talmage S.C."/>
            <person name="Walker E.A."/>
            <person name="Koch F."/>
            <person name="Burson A.M."/>
            <person name="Marcoval M.A."/>
            <person name="Tang Y.Z."/>
            <person name="Lecleir G.R."/>
            <person name="Coyne K.J."/>
            <person name="Berg G.M."/>
            <person name="Bertrand E.M."/>
            <person name="Saito M.A."/>
            <person name="Gladyshev V.N."/>
            <person name="Grigoriev I.V."/>
        </authorList>
    </citation>
    <scope>NUCLEOTIDE SEQUENCE [LARGE SCALE GENOMIC DNA]</scope>
    <source>
        <strain evidence="3">CCMP 1984</strain>
    </source>
</reference>
<proteinExistence type="predicted"/>
<evidence type="ECO:0000313" key="3">
    <source>
        <dbReference type="Proteomes" id="UP000002729"/>
    </source>
</evidence>
<dbReference type="AlphaFoldDB" id="F0Y0L4"/>
<dbReference type="GeneID" id="20223531"/>
<evidence type="ECO:0000256" key="1">
    <source>
        <dbReference type="SAM" id="MobiDB-lite"/>
    </source>
</evidence>
<dbReference type="KEGG" id="aaf:AURANDRAFT_61583"/>
<feature type="region of interest" description="Disordered" evidence="1">
    <location>
        <begin position="214"/>
        <end position="297"/>
    </location>
</feature>
<dbReference type="Proteomes" id="UP000002729">
    <property type="component" value="Unassembled WGS sequence"/>
</dbReference>
<gene>
    <name evidence="2" type="ORF">AURANDRAFT_61583</name>
</gene>
<sequence>MRLEELSLFKAMIEDGEAGRFDNVRAAVEDTLGGYYRGVLPMVGTFTEGRALPVKSARTPIKTLRMALLPGWYVLYGKHPAALRDVDPEDEADVDGLESCRWKTASGNQSRDVWNVGVEKKYYDAAESHLLQNKFRARGTVFSRIEDEASRLWRAGGAIIMILVVSRREARLKVDAKDAPAAGAPAPWAPPAFGGPAYAPGAAAYAPPGAAAAYAPPGAAARAPPPPAAAAYAPEAYAPPPPADDGGPAAKRARAAGGGGDDSDEDPSARALDAPPPQMPPALTRNLEGGDRGATAA</sequence>
<dbReference type="RefSeq" id="XP_009033633.1">
    <property type="nucleotide sequence ID" value="XM_009035385.1"/>
</dbReference>
<evidence type="ECO:0000313" key="2">
    <source>
        <dbReference type="EMBL" id="EGB11244.1"/>
    </source>
</evidence>
<dbReference type="InParanoid" id="F0Y0L4"/>